<accession>A0A844E2B7</accession>
<dbReference type="GO" id="GO:0008837">
    <property type="term" value="F:diaminopimelate epimerase activity"/>
    <property type="evidence" value="ECO:0007669"/>
    <property type="project" value="UniProtKB-UniRule"/>
</dbReference>
<gene>
    <name evidence="8" type="primary">dapF</name>
    <name evidence="10" type="ORF">GKE72_06870</name>
</gene>
<dbReference type="HAMAP" id="MF_00197">
    <property type="entry name" value="DAP_epimerase"/>
    <property type="match status" value="1"/>
</dbReference>
<feature type="active site" evidence="9">
    <location>
        <position position="107"/>
    </location>
</feature>
<evidence type="ECO:0000256" key="8">
    <source>
        <dbReference type="HAMAP-Rule" id="MF_00197"/>
    </source>
</evidence>
<evidence type="ECO:0000256" key="9">
    <source>
        <dbReference type="PROSITE-ProRule" id="PRU10125"/>
    </source>
</evidence>
<comment type="caution">
    <text evidence="8">Lacks conserved residue(s) required for the propagation of feature annotation.</text>
</comment>
<feature type="binding site" evidence="8">
    <location>
        <begin position="248"/>
        <end position="249"/>
    </location>
    <ligand>
        <name>substrate</name>
    </ligand>
</feature>
<feature type="binding site" evidence="8">
    <location>
        <position position="220"/>
    </location>
    <ligand>
        <name>substrate</name>
    </ligand>
</feature>
<feature type="binding site" evidence="8">
    <location>
        <begin position="108"/>
        <end position="109"/>
    </location>
    <ligand>
        <name>substrate</name>
    </ligand>
</feature>
<dbReference type="EC" id="5.1.1.7" evidence="3 8"/>
<comment type="pathway">
    <text evidence="1 8">Amino-acid biosynthesis; L-lysine biosynthesis via DAP pathway; DL-2,6-diaminopimelate from LL-2,6-diaminopimelate: step 1/1.</text>
</comment>
<dbReference type="Proteomes" id="UP000431304">
    <property type="component" value="Unassembled WGS sequence"/>
</dbReference>
<dbReference type="UniPathway" id="UPA00034">
    <property type="reaction ID" value="UER00025"/>
</dbReference>
<dbReference type="AlphaFoldDB" id="A0A844E2B7"/>
<dbReference type="EMBL" id="WKRA01000008">
    <property type="protein sequence ID" value="MSD15800.1"/>
    <property type="molecule type" value="Genomic_DNA"/>
</dbReference>
<feature type="active site" description="Proton donor" evidence="8">
    <location>
        <position position="107"/>
    </location>
</feature>
<comment type="function">
    <text evidence="8">Catalyzes the stereoinversion of LL-2,6-diaminopimelate (L,L-DAP) to meso-diaminopimelate (meso-DAP), a precursor of L-lysine and an essential component of the bacterial peptidoglycan.</text>
</comment>
<evidence type="ECO:0000256" key="3">
    <source>
        <dbReference type="ARBA" id="ARBA00013080"/>
    </source>
</evidence>
<dbReference type="PANTHER" id="PTHR31689:SF0">
    <property type="entry name" value="DIAMINOPIMELATE EPIMERASE"/>
    <property type="match status" value="1"/>
</dbReference>
<reference evidence="10 11" key="1">
    <citation type="journal article" date="2019" name="Nat. Med.">
        <title>A library of human gut bacterial isolates paired with longitudinal multiomics data enables mechanistic microbiome research.</title>
        <authorList>
            <person name="Poyet M."/>
            <person name="Groussin M."/>
            <person name="Gibbons S.M."/>
            <person name="Avila-Pacheco J."/>
            <person name="Jiang X."/>
            <person name="Kearney S.M."/>
            <person name="Perrotta A.R."/>
            <person name="Berdy B."/>
            <person name="Zhao S."/>
            <person name="Lieberman T.D."/>
            <person name="Swanson P.K."/>
            <person name="Smith M."/>
            <person name="Roesemann S."/>
            <person name="Alexander J.E."/>
            <person name="Rich S.A."/>
            <person name="Livny J."/>
            <person name="Vlamakis H."/>
            <person name="Clish C."/>
            <person name="Bullock K."/>
            <person name="Deik A."/>
            <person name="Scott J."/>
            <person name="Pierce K.A."/>
            <person name="Xavier R.J."/>
            <person name="Alm E.J."/>
        </authorList>
    </citation>
    <scope>NUCLEOTIDE SEQUENCE [LARGE SCALE GENOMIC DNA]</scope>
    <source>
        <strain evidence="10 11">BIOML-A3</strain>
    </source>
</reference>
<keyword evidence="5 8" id="KW-0457">Lysine biosynthesis</keyword>
<feature type="binding site" evidence="8">
    <location>
        <position position="98"/>
    </location>
    <ligand>
        <name>substrate</name>
    </ligand>
</feature>
<evidence type="ECO:0000313" key="11">
    <source>
        <dbReference type="Proteomes" id="UP000431304"/>
    </source>
</evidence>
<dbReference type="GO" id="GO:0005829">
    <property type="term" value="C:cytosol"/>
    <property type="evidence" value="ECO:0007669"/>
    <property type="project" value="TreeGrafter"/>
</dbReference>
<dbReference type="PROSITE" id="PS01326">
    <property type="entry name" value="DAP_EPIMERASE"/>
    <property type="match status" value="1"/>
</dbReference>
<feature type="site" description="Could be important to modulate the pK values of the two catalytic cysteine residues" evidence="8">
    <location>
        <position position="238"/>
    </location>
</feature>
<dbReference type="PANTHER" id="PTHR31689">
    <property type="entry name" value="DIAMINOPIMELATE EPIMERASE, CHLOROPLASTIC"/>
    <property type="match status" value="1"/>
</dbReference>
<comment type="similarity">
    <text evidence="2 8">Belongs to the diaminopimelate epimerase family.</text>
</comment>
<proteinExistence type="inferred from homology"/>
<evidence type="ECO:0000256" key="4">
    <source>
        <dbReference type="ARBA" id="ARBA00022605"/>
    </source>
</evidence>
<comment type="catalytic activity">
    <reaction evidence="7 8">
        <text>(2S,6S)-2,6-diaminopimelate = meso-2,6-diaminopimelate</text>
        <dbReference type="Rhea" id="RHEA:15393"/>
        <dbReference type="ChEBI" id="CHEBI:57609"/>
        <dbReference type="ChEBI" id="CHEBI:57791"/>
        <dbReference type="EC" id="5.1.1.7"/>
    </reaction>
</comment>
<keyword evidence="4 8" id="KW-0028">Amino-acid biosynthesis</keyword>
<organism evidence="10 11">
    <name type="scientific">Eubacterium ramulus</name>
    <dbReference type="NCBI Taxonomy" id="39490"/>
    <lineage>
        <taxon>Bacteria</taxon>
        <taxon>Bacillati</taxon>
        <taxon>Bacillota</taxon>
        <taxon>Clostridia</taxon>
        <taxon>Eubacteriales</taxon>
        <taxon>Eubacteriaceae</taxon>
        <taxon>Eubacterium</taxon>
    </lineage>
</organism>
<keyword evidence="6 8" id="KW-0413">Isomerase</keyword>
<evidence type="ECO:0000256" key="1">
    <source>
        <dbReference type="ARBA" id="ARBA00005196"/>
    </source>
</evidence>
<feature type="binding site" evidence="8">
    <location>
        <position position="28"/>
    </location>
    <ligand>
        <name>substrate</name>
    </ligand>
</feature>
<evidence type="ECO:0000256" key="6">
    <source>
        <dbReference type="ARBA" id="ARBA00023235"/>
    </source>
</evidence>
<name>A0A844E2B7_EUBRA</name>
<feature type="site" description="Could be important to modulate the pK values of the two catalytic cysteine residues" evidence="8">
    <location>
        <position position="186"/>
    </location>
</feature>
<protein>
    <recommendedName>
        <fullName evidence="3 8">Diaminopimelate epimerase</fullName>
        <shortName evidence="8">DAP epimerase</shortName>
        <ecNumber evidence="3 8">5.1.1.7</ecNumber>
    </recommendedName>
    <alternativeName>
        <fullName evidence="8">PLP-independent amino acid racemase</fullName>
    </alternativeName>
</protein>
<keyword evidence="8" id="KW-0963">Cytoplasm</keyword>
<dbReference type="Gene3D" id="3.10.310.10">
    <property type="entry name" value="Diaminopimelate Epimerase, Chain A, domain 1"/>
    <property type="match status" value="2"/>
</dbReference>
<comment type="subunit">
    <text evidence="8">Homodimer.</text>
</comment>
<feature type="active site" description="Proton acceptor" evidence="8">
    <location>
        <position position="247"/>
    </location>
</feature>
<dbReference type="GO" id="GO:0009089">
    <property type="term" value="P:lysine biosynthetic process via diaminopimelate"/>
    <property type="evidence" value="ECO:0007669"/>
    <property type="project" value="UniProtKB-UniRule"/>
</dbReference>
<feature type="binding site" evidence="8">
    <location>
        <position position="184"/>
    </location>
    <ligand>
        <name>substrate</name>
    </ligand>
</feature>
<evidence type="ECO:0000256" key="5">
    <source>
        <dbReference type="ARBA" id="ARBA00023154"/>
    </source>
</evidence>
<dbReference type="Pfam" id="PF01678">
    <property type="entry name" value="DAP_epimerase"/>
    <property type="match status" value="2"/>
</dbReference>
<comment type="subcellular location">
    <subcellularLocation>
        <location evidence="8">Cytoplasm</location>
    </subcellularLocation>
</comment>
<evidence type="ECO:0000313" key="10">
    <source>
        <dbReference type="EMBL" id="MSD15800.1"/>
    </source>
</evidence>
<comment type="caution">
    <text evidence="10">The sequence shown here is derived from an EMBL/GenBank/DDBJ whole genome shotgun (WGS) entry which is preliminary data.</text>
</comment>
<dbReference type="OrthoDB" id="9805408at2"/>
<dbReference type="SUPFAM" id="SSF54506">
    <property type="entry name" value="Diaminopimelate epimerase-like"/>
    <property type="match status" value="2"/>
</dbReference>
<dbReference type="InterPro" id="IPR001653">
    <property type="entry name" value="DAP_epimerase_DapF"/>
</dbReference>
<sequence length="303" mass="34197">MCSVIHIISRQDMWSMHMEFVKMHGLGNDFIILDDTDHRQKNGREDFETEKHCCEESELSPELVRHFCDRHRGIGADGVICVCNAGHPQADFRMKLYNADGSQARMCGNGIRCLGKYVYDHGKTEKVNLLIETDAGLYRLQLIKKEETDRICSVRVDMGTPDFVPEHISARFLLFRPVCVSMGNPHCVLFVESREAMMQFPLKQEGTVIGNEEIFPEGVNVEVVWVQDAEHLWMRVWERGCGETFACGTGACAAVAAAMRQKKCGASVLVRMTGGELLVQYDRRHGHLYLTGPAEEICHGKFG</sequence>
<dbReference type="InterPro" id="IPR018510">
    <property type="entry name" value="DAP_epimerase_AS"/>
</dbReference>
<feature type="binding site" evidence="8">
    <location>
        <begin position="238"/>
        <end position="239"/>
    </location>
    <ligand>
        <name>substrate</name>
    </ligand>
</feature>
<evidence type="ECO:0000256" key="2">
    <source>
        <dbReference type="ARBA" id="ARBA00010219"/>
    </source>
</evidence>
<dbReference type="NCBIfam" id="TIGR00652">
    <property type="entry name" value="DapF"/>
    <property type="match status" value="1"/>
</dbReference>
<evidence type="ECO:0000256" key="7">
    <source>
        <dbReference type="ARBA" id="ARBA00051712"/>
    </source>
</evidence>